<evidence type="ECO:0000259" key="1">
    <source>
        <dbReference type="Pfam" id="PF06985"/>
    </source>
</evidence>
<evidence type="ECO:0000313" key="3">
    <source>
        <dbReference type="Proteomes" id="UP000722485"/>
    </source>
</evidence>
<protein>
    <recommendedName>
        <fullName evidence="1">Heterokaryon incompatibility domain-containing protein</fullName>
    </recommendedName>
</protein>
<name>A0A9P5HF17_9HYPO</name>
<dbReference type="Proteomes" id="UP000722485">
    <property type="component" value="Unassembled WGS sequence"/>
</dbReference>
<feature type="domain" description="Heterokaryon incompatibility" evidence="1">
    <location>
        <begin position="104"/>
        <end position="273"/>
    </location>
</feature>
<dbReference type="InterPro" id="IPR052895">
    <property type="entry name" value="HetReg/Transcr_Mod"/>
</dbReference>
<dbReference type="OrthoDB" id="2157530at2759"/>
<dbReference type="InterPro" id="IPR010730">
    <property type="entry name" value="HET"/>
</dbReference>
<dbReference type="EMBL" id="JAANBB010000077">
    <property type="protein sequence ID" value="KAF7551467.1"/>
    <property type="molecule type" value="Genomic_DNA"/>
</dbReference>
<dbReference type="AlphaFoldDB" id="A0A9P5HF17"/>
<reference evidence="2" key="1">
    <citation type="submission" date="2020-03" db="EMBL/GenBank/DDBJ databases">
        <title>Draft Genome Sequence of Cylindrodendrum hubeiense.</title>
        <authorList>
            <person name="Buettner E."/>
            <person name="Kellner H."/>
        </authorList>
    </citation>
    <scope>NUCLEOTIDE SEQUENCE</scope>
    <source>
        <strain evidence="2">IHI 201604</strain>
    </source>
</reference>
<gene>
    <name evidence="2" type="ORF">G7Z17_g4967</name>
</gene>
<accession>A0A9P5HF17</accession>
<keyword evidence="3" id="KW-1185">Reference proteome</keyword>
<evidence type="ECO:0000313" key="2">
    <source>
        <dbReference type="EMBL" id="KAF7551467.1"/>
    </source>
</evidence>
<dbReference type="Pfam" id="PF26639">
    <property type="entry name" value="Het-6_barrel"/>
    <property type="match status" value="1"/>
</dbReference>
<dbReference type="Pfam" id="PF06985">
    <property type="entry name" value="HET"/>
    <property type="match status" value="1"/>
</dbReference>
<dbReference type="PANTHER" id="PTHR24148">
    <property type="entry name" value="ANKYRIN REPEAT DOMAIN-CONTAINING PROTEIN 39 HOMOLOG-RELATED"/>
    <property type="match status" value="1"/>
</dbReference>
<comment type="caution">
    <text evidence="2">The sequence shown here is derived from an EMBL/GenBank/DDBJ whole genome shotgun (WGS) entry which is preliminary data.</text>
</comment>
<proteinExistence type="predicted"/>
<organism evidence="2 3">
    <name type="scientific">Cylindrodendrum hubeiense</name>
    <dbReference type="NCBI Taxonomy" id="595255"/>
    <lineage>
        <taxon>Eukaryota</taxon>
        <taxon>Fungi</taxon>
        <taxon>Dikarya</taxon>
        <taxon>Ascomycota</taxon>
        <taxon>Pezizomycotina</taxon>
        <taxon>Sordariomycetes</taxon>
        <taxon>Hypocreomycetidae</taxon>
        <taxon>Hypocreales</taxon>
        <taxon>Nectriaceae</taxon>
        <taxon>Cylindrodendrum</taxon>
    </lineage>
</organism>
<dbReference type="PANTHER" id="PTHR24148:SF64">
    <property type="entry name" value="HETEROKARYON INCOMPATIBILITY DOMAIN-CONTAINING PROTEIN"/>
    <property type="match status" value="1"/>
</dbReference>
<sequence length="745" mass="82353">MLLGLRTGLRLSVQSASWTAAAAVILVVANTRRAREAASWLISSTRRIASAGFFRASQLAFGFSYQDTIGDQHIRLVRLPDATSNSSPPHLTLHTFPLAECPNYLAISYTWGPPERDWPAYSAHDLLAIVLDGRRFAVRPNLFHALEQVCAARPGGYLWVDSICINQANPHERAAQVVIMDHIYTGASETLIWLGPASERSARAIELLKLASIGAEARVLKWTSEQTFGDVFVADDAELLAKNGLPPLTADDWAGLADVFARSWFGRVWMLQEVALSRNPTVLIGHHQLPWDAIGHSSLLIAFSNALTSLFSLGPKNSGLVLGLVQATNLQIVRELSKGSQSPFQNVLSTTNLAAGIATDHPSSLLLRLIISSSGFQATFRRDRVYALLAIANRLAQMQGQERLSLKVDYHSSDDEVLTSFGVYFFRQTESLHLLSHAGLAGRGVESKMPTWIPSFENIHAPILGPNYNNIRPFDASNAQPSFTTNFTIDDETCRLHVKAISPHLGSIEELGETWPEMVRGEFSSCINILLHCGPTYMFTQQPIVEAFWRTLIMDSDMSQRPAPPHIAQSFASWMKLLTLVGLCANPRSSPFTSDLFGSFESLWVLANSYDTANLLPKMSSMVQLFFQLGYRNNSSIPRISESDRLAMMDEWKKSAAQFESLLLVTLLPNRRLARTVRGYLCLVPSKAEVGDKVMIVSGCPTPLVLRRVNTEEDCFRVVGDVYVHGAMFGEHVTNDSIQRDISLA</sequence>